<dbReference type="PANTHER" id="PTHR24095:SF14">
    <property type="entry name" value="ACETYL-COENZYME A SYNTHETASE 1"/>
    <property type="match status" value="1"/>
</dbReference>
<dbReference type="EMBL" id="GDHC01019708">
    <property type="protein sequence ID" value="JAP98920.1"/>
    <property type="molecule type" value="Transcribed_RNA"/>
</dbReference>
<dbReference type="GO" id="GO:0006085">
    <property type="term" value="P:acetyl-CoA biosynthetic process"/>
    <property type="evidence" value="ECO:0007669"/>
    <property type="project" value="TreeGrafter"/>
</dbReference>
<proteinExistence type="predicted"/>
<evidence type="ECO:0000259" key="3">
    <source>
        <dbReference type="Pfam" id="PF00501"/>
    </source>
</evidence>
<dbReference type="GO" id="GO:0003987">
    <property type="term" value="F:acetate-CoA ligase activity"/>
    <property type="evidence" value="ECO:0007669"/>
    <property type="project" value="UniProtKB-EC"/>
</dbReference>
<evidence type="ECO:0000313" key="5">
    <source>
        <dbReference type="EMBL" id="JAG17575.1"/>
    </source>
</evidence>
<accession>A0A0A9XKE0</accession>
<keyword evidence="2" id="KW-0812">Transmembrane</keyword>
<keyword evidence="2" id="KW-0472">Membrane</keyword>
<dbReference type="InterPro" id="IPR042099">
    <property type="entry name" value="ANL_N_sf"/>
</dbReference>
<dbReference type="EMBL" id="GBHO01026029">
    <property type="protein sequence ID" value="JAG17575.1"/>
    <property type="molecule type" value="Transcribed_RNA"/>
</dbReference>
<dbReference type="EC" id="6.2.1.1" evidence="1"/>
<keyword evidence="2" id="KW-1133">Transmembrane helix</keyword>
<reference evidence="6" key="3">
    <citation type="journal article" date="2016" name="Gigascience">
        <title>De novo construction of an expanded transcriptome assembly for the western tarnished plant bug, Lygus hesperus.</title>
        <authorList>
            <person name="Tassone E.E."/>
            <person name="Geib S.M."/>
            <person name="Hall B."/>
            <person name="Fabrick J.A."/>
            <person name="Brent C.S."/>
            <person name="Hull J.J."/>
        </authorList>
    </citation>
    <scope>NUCLEOTIDE SEQUENCE</scope>
</reference>
<dbReference type="EMBL" id="GBHO01026031">
    <property type="protein sequence ID" value="JAG17573.1"/>
    <property type="molecule type" value="Transcribed_RNA"/>
</dbReference>
<evidence type="ECO:0000313" key="4">
    <source>
        <dbReference type="EMBL" id="JAG17573.1"/>
    </source>
</evidence>
<dbReference type="Pfam" id="PF00501">
    <property type="entry name" value="AMP-binding"/>
    <property type="match status" value="1"/>
</dbReference>
<evidence type="ECO:0000256" key="1">
    <source>
        <dbReference type="ARBA" id="ARBA00013275"/>
    </source>
</evidence>
<dbReference type="InterPro" id="IPR000873">
    <property type="entry name" value="AMP-dep_synth/lig_dom"/>
</dbReference>
<reference evidence="5" key="1">
    <citation type="journal article" date="2014" name="PLoS ONE">
        <title>Transcriptome-Based Identification of ABC Transporters in the Western Tarnished Plant Bug Lygus hesperus.</title>
        <authorList>
            <person name="Hull J.J."/>
            <person name="Chaney K."/>
            <person name="Geib S.M."/>
            <person name="Fabrick J.A."/>
            <person name="Brent C.S."/>
            <person name="Walsh D."/>
            <person name="Lavine L.C."/>
        </authorList>
    </citation>
    <scope>NUCLEOTIDE SEQUENCE</scope>
</reference>
<dbReference type="Gene3D" id="3.40.50.12780">
    <property type="entry name" value="N-terminal domain of ligase-like"/>
    <property type="match status" value="1"/>
</dbReference>
<dbReference type="PANTHER" id="PTHR24095">
    <property type="entry name" value="ACETYL-COENZYME A SYNTHETASE"/>
    <property type="match status" value="1"/>
</dbReference>
<dbReference type="SUPFAM" id="SSF56801">
    <property type="entry name" value="Acetyl-CoA synthetase-like"/>
    <property type="match status" value="1"/>
</dbReference>
<dbReference type="AlphaFoldDB" id="A0A0A9XKE0"/>
<reference evidence="5" key="2">
    <citation type="submission" date="2014-07" db="EMBL/GenBank/DDBJ databases">
        <authorList>
            <person name="Hull J."/>
        </authorList>
    </citation>
    <scope>NUCLEOTIDE SEQUENCE</scope>
</reference>
<evidence type="ECO:0000256" key="2">
    <source>
        <dbReference type="SAM" id="Phobius"/>
    </source>
</evidence>
<organism evidence="5">
    <name type="scientific">Lygus hesperus</name>
    <name type="common">Western plant bug</name>
    <dbReference type="NCBI Taxonomy" id="30085"/>
    <lineage>
        <taxon>Eukaryota</taxon>
        <taxon>Metazoa</taxon>
        <taxon>Ecdysozoa</taxon>
        <taxon>Arthropoda</taxon>
        <taxon>Hexapoda</taxon>
        <taxon>Insecta</taxon>
        <taxon>Pterygota</taxon>
        <taxon>Neoptera</taxon>
        <taxon>Paraneoptera</taxon>
        <taxon>Hemiptera</taxon>
        <taxon>Heteroptera</taxon>
        <taxon>Panheteroptera</taxon>
        <taxon>Cimicomorpha</taxon>
        <taxon>Miridae</taxon>
        <taxon>Mirini</taxon>
        <taxon>Lygus</taxon>
    </lineage>
</organism>
<protein>
    <recommendedName>
        <fullName evidence="1">acetate--CoA ligase</fullName>
        <ecNumber evidence="1">6.2.1.1</ecNumber>
    </recommendedName>
</protein>
<evidence type="ECO:0000313" key="6">
    <source>
        <dbReference type="EMBL" id="JAP98920.1"/>
    </source>
</evidence>
<feature type="domain" description="AMP-dependent synthetase/ligase" evidence="3">
    <location>
        <begin position="4"/>
        <end position="78"/>
    </location>
</feature>
<gene>
    <name evidence="5" type="primary">acsA_10</name>
    <name evidence="6" type="synonym">acsA_3</name>
    <name evidence="4" type="synonym">acsA_6</name>
    <name evidence="5" type="ORF">CM83_26107</name>
    <name evidence="4" type="ORF">CM83_26112</name>
    <name evidence="6" type="ORF">g.29335</name>
</gene>
<sequence length="99" mass="10627">MYYEVVAVANILKSQYGIGKGDCVCVYLPMIPFAASVMLACARIGAVVSVIFGGYSSQSLTIRLEDAKPKLLVTVDASFRGDKPIKLKCIADEAMSICE</sequence>
<feature type="transmembrane region" description="Helical" evidence="2">
    <location>
        <begin position="30"/>
        <end position="55"/>
    </location>
</feature>
<name>A0A0A9XKE0_LYGHE</name>